<accession>A0A2P2QQP2</accession>
<reference evidence="1" key="1">
    <citation type="submission" date="2018-02" db="EMBL/GenBank/DDBJ databases">
        <title>Rhizophora mucronata_Transcriptome.</title>
        <authorList>
            <person name="Meera S.P."/>
            <person name="Sreeshan A."/>
            <person name="Augustine A."/>
        </authorList>
    </citation>
    <scope>NUCLEOTIDE SEQUENCE</scope>
    <source>
        <tissue evidence="1">Leaf</tissue>
    </source>
</reference>
<protein>
    <submittedName>
        <fullName evidence="1">Uncharacterized protein</fullName>
    </submittedName>
</protein>
<dbReference type="AlphaFoldDB" id="A0A2P2QQP2"/>
<dbReference type="EMBL" id="GGEC01088855">
    <property type="protein sequence ID" value="MBX69339.1"/>
    <property type="molecule type" value="Transcribed_RNA"/>
</dbReference>
<organism evidence="1">
    <name type="scientific">Rhizophora mucronata</name>
    <name type="common">Asiatic mangrove</name>
    <dbReference type="NCBI Taxonomy" id="61149"/>
    <lineage>
        <taxon>Eukaryota</taxon>
        <taxon>Viridiplantae</taxon>
        <taxon>Streptophyta</taxon>
        <taxon>Embryophyta</taxon>
        <taxon>Tracheophyta</taxon>
        <taxon>Spermatophyta</taxon>
        <taxon>Magnoliopsida</taxon>
        <taxon>eudicotyledons</taxon>
        <taxon>Gunneridae</taxon>
        <taxon>Pentapetalae</taxon>
        <taxon>rosids</taxon>
        <taxon>fabids</taxon>
        <taxon>Malpighiales</taxon>
        <taxon>Rhizophoraceae</taxon>
        <taxon>Rhizophora</taxon>
    </lineage>
</organism>
<sequence>MRLYVLTTKVPLVFKATNTWPPSIPVPFGLIPHPIQPSDLAGAAKKAMDREELEAL</sequence>
<evidence type="ECO:0000313" key="1">
    <source>
        <dbReference type="EMBL" id="MBX69339.1"/>
    </source>
</evidence>
<proteinExistence type="predicted"/>
<name>A0A2P2QQP2_RHIMU</name>